<evidence type="ECO:0000313" key="1">
    <source>
        <dbReference type="EMBL" id="BAS69565.1"/>
    </source>
</evidence>
<dbReference type="EMBL" id="LC063634">
    <property type="protein sequence ID" value="BAS69565.1"/>
    <property type="molecule type" value="Genomic_DNA"/>
</dbReference>
<dbReference type="KEGG" id="vg:54975696"/>
<evidence type="ECO:0000313" key="2">
    <source>
        <dbReference type="Proteomes" id="UP000223044"/>
    </source>
</evidence>
<proteinExistence type="predicted"/>
<dbReference type="GeneID" id="54975696"/>
<keyword evidence="2" id="KW-1185">Reference proteome</keyword>
<sequence length="62" mass="6243">MAIVVGTTSAQANNMAMRDAVLRVVPGVQQLVQNSSQISAAEITALQTAITALKAAFTAAGA</sequence>
<organism evidence="1 2">
    <name type="scientific">Pectobacterium phage PPWS1</name>
    <dbReference type="NCBI Taxonomy" id="1685500"/>
    <lineage>
        <taxon>Viruses</taxon>
        <taxon>Duplodnaviria</taxon>
        <taxon>Heunggongvirae</taxon>
        <taxon>Uroviricota</taxon>
        <taxon>Caudoviricetes</taxon>
        <taxon>Autographivirales</taxon>
        <taxon>Autoscriptoviridae</taxon>
        <taxon>Corkvirinae</taxon>
        <taxon>Kotilavirus</taxon>
        <taxon>Kotilavirus PPWS1</taxon>
    </lineage>
</organism>
<dbReference type="RefSeq" id="YP_009785680.1">
    <property type="nucleotide sequence ID" value="NC_047758.1"/>
</dbReference>
<accession>A0A0P0UW33</accession>
<name>A0A0P0UW33_9CAUD</name>
<protein>
    <submittedName>
        <fullName evidence="1">Uncharacterized protein</fullName>
    </submittedName>
</protein>
<reference evidence="1 2" key="1">
    <citation type="journal article" date="2016" name="Genome Announc.">
        <title>Genome Sequence of Pectobacterium carotovorum Phage PPWS1, Isolated from Japanese Horseradish [Eutrema japonicum (Miq.) Koidz] Showing Soft-Rot Symptoms.</title>
        <authorList>
            <person name="Hirata H."/>
            <person name="Kashihara M."/>
            <person name="Horiike T."/>
            <person name="Suzuki T."/>
            <person name="Dohra H."/>
            <person name="Netsu O."/>
            <person name="Tsuyumu S."/>
        </authorList>
    </citation>
    <scope>NUCLEOTIDE SEQUENCE [LARGE SCALE GENOMIC DNA]</scope>
</reference>
<dbReference type="Proteomes" id="UP000223044">
    <property type="component" value="Segment"/>
</dbReference>